<organism evidence="1 2">
    <name type="scientific">Cardamine amara subsp. amara</name>
    <dbReference type="NCBI Taxonomy" id="228776"/>
    <lineage>
        <taxon>Eukaryota</taxon>
        <taxon>Viridiplantae</taxon>
        <taxon>Streptophyta</taxon>
        <taxon>Embryophyta</taxon>
        <taxon>Tracheophyta</taxon>
        <taxon>Spermatophyta</taxon>
        <taxon>Magnoliopsida</taxon>
        <taxon>eudicotyledons</taxon>
        <taxon>Gunneridae</taxon>
        <taxon>Pentapetalae</taxon>
        <taxon>rosids</taxon>
        <taxon>malvids</taxon>
        <taxon>Brassicales</taxon>
        <taxon>Brassicaceae</taxon>
        <taxon>Cardamineae</taxon>
        <taxon>Cardamine</taxon>
    </lineage>
</organism>
<dbReference type="Proteomes" id="UP001558713">
    <property type="component" value="Unassembled WGS sequence"/>
</dbReference>
<sequence length="78" mass="8526">MTVWAAEVQSNTSLIWKNLMDLIPIVKALTACDLKDGAHASFWHDSWTAHGPLIDFVGSEGPRMLGIHVNANVADAIR</sequence>
<evidence type="ECO:0000313" key="1">
    <source>
        <dbReference type="EMBL" id="KAL1224838.1"/>
    </source>
</evidence>
<name>A0ABD1C5U9_CARAN</name>
<protein>
    <submittedName>
        <fullName evidence="1">Uncharacterized protein</fullName>
    </submittedName>
</protein>
<evidence type="ECO:0000313" key="2">
    <source>
        <dbReference type="Proteomes" id="UP001558713"/>
    </source>
</evidence>
<gene>
    <name evidence="1" type="ORF">V5N11_015616</name>
</gene>
<reference evidence="1 2" key="1">
    <citation type="submission" date="2024-04" db="EMBL/GenBank/DDBJ databases">
        <title>Genome assembly C_amara_ONT_v2.</title>
        <authorList>
            <person name="Yant L."/>
            <person name="Moore C."/>
            <person name="Slenker M."/>
        </authorList>
    </citation>
    <scope>NUCLEOTIDE SEQUENCE [LARGE SCALE GENOMIC DNA]</scope>
    <source>
        <tissue evidence="1">Leaf</tissue>
    </source>
</reference>
<dbReference type="AlphaFoldDB" id="A0ABD1C5U9"/>
<proteinExistence type="predicted"/>
<accession>A0ABD1C5U9</accession>
<keyword evidence="2" id="KW-1185">Reference proteome</keyword>
<dbReference type="EMBL" id="JBANAX010000046">
    <property type="protein sequence ID" value="KAL1224838.1"/>
    <property type="molecule type" value="Genomic_DNA"/>
</dbReference>
<comment type="caution">
    <text evidence="1">The sequence shown here is derived from an EMBL/GenBank/DDBJ whole genome shotgun (WGS) entry which is preliminary data.</text>
</comment>